<keyword evidence="3" id="KW-1185">Reference proteome</keyword>
<protein>
    <submittedName>
        <fullName evidence="2">15126_t:CDS:1</fullName>
    </submittedName>
</protein>
<sequence length="66" mass="8137">MNQRSLAQQLRHVREHKQCKNEPSRRAVAQQESRNYEQEIQVQENEFNRRANTYQQKEIVKEQRIQ</sequence>
<dbReference type="AlphaFoldDB" id="A0A9N9C9P8"/>
<reference evidence="2" key="1">
    <citation type="submission" date="2021-06" db="EMBL/GenBank/DDBJ databases">
        <authorList>
            <person name="Kallberg Y."/>
            <person name="Tangrot J."/>
            <person name="Rosling A."/>
        </authorList>
    </citation>
    <scope>NUCLEOTIDE SEQUENCE</scope>
    <source>
        <strain evidence="2">MA453B</strain>
    </source>
</reference>
<organism evidence="2 3">
    <name type="scientific">Dentiscutata erythropus</name>
    <dbReference type="NCBI Taxonomy" id="1348616"/>
    <lineage>
        <taxon>Eukaryota</taxon>
        <taxon>Fungi</taxon>
        <taxon>Fungi incertae sedis</taxon>
        <taxon>Mucoromycota</taxon>
        <taxon>Glomeromycotina</taxon>
        <taxon>Glomeromycetes</taxon>
        <taxon>Diversisporales</taxon>
        <taxon>Gigasporaceae</taxon>
        <taxon>Dentiscutata</taxon>
    </lineage>
</organism>
<feature type="region of interest" description="Disordered" evidence="1">
    <location>
        <begin position="1"/>
        <end position="37"/>
    </location>
</feature>
<name>A0A9N9C9P8_9GLOM</name>
<accession>A0A9N9C9P8</accession>
<evidence type="ECO:0000313" key="2">
    <source>
        <dbReference type="EMBL" id="CAG8593292.1"/>
    </source>
</evidence>
<dbReference type="OrthoDB" id="2491845at2759"/>
<evidence type="ECO:0000313" key="3">
    <source>
        <dbReference type="Proteomes" id="UP000789405"/>
    </source>
</evidence>
<comment type="caution">
    <text evidence="2">The sequence shown here is derived from an EMBL/GenBank/DDBJ whole genome shotgun (WGS) entry which is preliminary data.</text>
</comment>
<dbReference type="Proteomes" id="UP000789405">
    <property type="component" value="Unassembled WGS sequence"/>
</dbReference>
<proteinExistence type="predicted"/>
<dbReference type="EMBL" id="CAJVPY010003497">
    <property type="protein sequence ID" value="CAG8593292.1"/>
    <property type="molecule type" value="Genomic_DNA"/>
</dbReference>
<evidence type="ECO:0000256" key="1">
    <source>
        <dbReference type="SAM" id="MobiDB-lite"/>
    </source>
</evidence>
<feature type="compositionally biased region" description="Basic and acidic residues" evidence="1">
    <location>
        <begin position="16"/>
        <end position="25"/>
    </location>
</feature>
<gene>
    <name evidence="2" type="ORF">DERYTH_LOCUS7271</name>
</gene>